<evidence type="ECO:0000256" key="4">
    <source>
        <dbReference type="ARBA" id="ARBA00022741"/>
    </source>
</evidence>
<dbReference type="Pfam" id="PF17855">
    <property type="entry name" value="MCM_lid"/>
    <property type="match status" value="1"/>
</dbReference>
<dbReference type="GO" id="GO:0016887">
    <property type="term" value="F:ATP hydrolysis activity"/>
    <property type="evidence" value="ECO:0007669"/>
    <property type="project" value="RHEA"/>
</dbReference>
<evidence type="ECO:0000256" key="9">
    <source>
        <dbReference type="ARBA" id="ARBA00023242"/>
    </source>
</evidence>
<dbReference type="PROSITE" id="PS50051">
    <property type="entry name" value="MCM_2"/>
    <property type="match status" value="1"/>
</dbReference>
<dbReference type="SUPFAM" id="SSF50249">
    <property type="entry name" value="Nucleic acid-binding proteins"/>
    <property type="match status" value="1"/>
</dbReference>
<dbReference type="FunFam" id="2.20.28.10:FF:000003">
    <property type="entry name" value="DNA helicase"/>
    <property type="match status" value="1"/>
</dbReference>
<dbReference type="Gene3D" id="3.30.1640.10">
    <property type="entry name" value="mini-chromosome maintenance (MCM) complex, chain A, domain 1"/>
    <property type="match status" value="1"/>
</dbReference>
<evidence type="ECO:0000256" key="2">
    <source>
        <dbReference type="ARBA" id="ARBA00008010"/>
    </source>
</evidence>
<evidence type="ECO:0000256" key="11">
    <source>
        <dbReference type="RuleBase" id="RU004070"/>
    </source>
</evidence>
<dbReference type="Pfam" id="PF14551">
    <property type="entry name" value="MCM_N"/>
    <property type="match status" value="1"/>
</dbReference>
<dbReference type="InterPro" id="IPR027417">
    <property type="entry name" value="P-loop_NTPase"/>
</dbReference>
<evidence type="ECO:0000259" key="13">
    <source>
        <dbReference type="PROSITE" id="PS50051"/>
    </source>
</evidence>
<dbReference type="SMART" id="SM00350">
    <property type="entry name" value="MCM"/>
    <property type="match status" value="1"/>
</dbReference>
<keyword evidence="4 11" id="KW-0547">Nucleotide-binding</keyword>
<comment type="function">
    <text evidence="12">Acts as component of the MCM2-7 complex (MCM complex) which is the replicative helicase essential for 'once per cell cycle' DNA replication initiation and elongation in eukaryotic cells. The active ATPase sites in the MCM2-7 ring are formed through the interaction surfaces of two neighboring subunits such that a critical structure of a conserved arginine finger motif is provided in trans relative to the ATP-binding site of the Walker A box of the adjacent subunit. The six ATPase active sites, however, are likely to contribute differentially to the complex helicase activity.</text>
</comment>
<evidence type="ECO:0000256" key="3">
    <source>
        <dbReference type="ARBA" id="ARBA00022705"/>
    </source>
</evidence>
<dbReference type="eggNOG" id="KOG0480">
    <property type="taxonomic scope" value="Eukaryota"/>
</dbReference>
<dbReference type="SUPFAM" id="SSF52540">
    <property type="entry name" value="P-loop containing nucleoside triphosphate hydrolases"/>
    <property type="match status" value="1"/>
</dbReference>
<reference evidence="14 15" key="1">
    <citation type="journal article" date="2011" name="Proc. Natl. Acad. Sci. U.S.A.">
        <title>Niche of harmful alga Aureococcus anophagefferens revealed through ecogenomics.</title>
        <authorList>
            <person name="Gobler C.J."/>
            <person name="Berry D.L."/>
            <person name="Dyhrman S.T."/>
            <person name="Wilhelm S.W."/>
            <person name="Salamov A."/>
            <person name="Lobanov A.V."/>
            <person name="Zhang Y."/>
            <person name="Collier J.L."/>
            <person name="Wurch L.L."/>
            <person name="Kustka A.B."/>
            <person name="Dill B.D."/>
            <person name="Shah M."/>
            <person name="VerBerkmoes N.C."/>
            <person name="Kuo A."/>
            <person name="Terry A."/>
            <person name="Pangilinan J."/>
            <person name="Lindquist E.A."/>
            <person name="Lucas S."/>
            <person name="Paulsen I.T."/>
            <person name="Hattenrath-Lehmann T.K."/>
            <person name="Talmage S.C."/>
            <person name="Walker E.A."/>
            <person name="Koch F."/>
            <person name="Burson A.M."/>
            <person name="Marcoval M.A."/>
            <person name="Tang Y.Z."/>
            <person name="Lecleir G.R."/>
            <person name="Coyne K.J."/>
            <person name="Berg G.M."/>
            <person name="Bertrand E.M."/>
            <person name="Saito M.A."/>
            <person name="Gladyshev V.N."/>
            <person name="Grigoriev I.V."/>
        </authorList>
    </citation>
    <scope>NUCLEOTIDE SEQUENCE [LARGE SCALE GENOMIC DNA]</scope>
    <source>
        <strain evidence="15">CCMP 1984</strain>
    </source>
</reference>
<dbReference type="InterPro" id="IPR031327">
    <property type="entry name" value="MCM"/>
</dbReference>
<dbReference type="Pfam" id="PF00493">
    <property type="entry name" value="MCM"/>
    <property type="match status" value="1"/>
</dbReference>
<dbReference type="InterPro" id="IPR012340">
    <property type="entry name" value="NA-bd_OB-fold"/>
</dbReference>
<dbReference type="InterPro" id="IPR008049">
    <property type="entry name" value="MCM6"/>
</dbReference>
<evidence type="ECO:0000256" key="7">
    <source>
        <dbReference type="ARBA" id="ARBA00022840"/>
    </source>
</evidence>
<dbReference type="GO" id="GO:0005634">
    <property type="term" value="C:nucleus"/>
    <property type="evidence" value="ECO:0007669"/>
    <property type="project" value="UniProtKB-SubCell"/>
</dbReference>
<feature type="domain" description="MCM C-terminal AAA(+) ATPase" evidence="13">
    <location>
        <begin position="377"/>
        <end position="583"/>
    </location>
</feature>
<dbReference type="PANTHER" id="PTHR11630:SF43">
    <property type="entry name" value="DNA REPLICATION LICENSING FACTOR MCM6"/>
    <property type="match status" value="1"/>
</dbReference>
<evidence type="ECO:0000256" key="12">
    <source>
        <dbReference type="RuleBase" id="RU368064"/>
    </source>
</evidence>
<dbReference type="InterPro" id="IPR001208">
    <property type="entry name" value="MCM_dom"/>
</dbReference>
<dbReference type="GO" id="GO:0042555">
    <property type="term" value="C:MCM complex"/>
    <property type="evidence" value="ECO:0007669"/>
    <property type="project" value="UniProtKB-UniRule"/>
</dbReference>
<dbReference type="PANTHER" id="PTHR11630">
    <property type="entry name" value="DNA REPLICATION LICENSING FACTOR MCM FAMILY MEMBER"/>
    <property type="match status" value="1"/>
</dbReference>
<dbReference type="OrthoDB" id="1744952at2759"/>
<evidence type="ECO:0000313" key="15">
    <source>
        <dbReference type="Proteomes" id="UP000002729"/>
    </source>
</evidence>
<dbReference type="InterPro" id="IPR018525">
    <property type="entry name" value="MCM_CS"/>
</dbReference>
<gene>
    <name evidence="14" type="ORF">AURANDRAFT_24050</name>
</gene>
<comment type="subcellular location">
    <subcellularLocation>
        <location evidence="1 12">Nucleus</location>
    </subcellularLocation>
</comment>
<evidence type="ECO:0000256" key="5">
    <source>
        <dbReference type="ARBA" id="ARBA00022801"/>
    </source>
</evidence>
<comment type="subunit">
    <text evidence="12">Component of the MCM2-7 complex.</text>
</comment>
<dbReference type="GeneID" id="20219853"/>
<comment type="similarity">
    <text evidence="2 11">Belongs to the MCM family.</text>
</comment>
<comment type="catalytic activity">
    <reaction evidence="12">
        <text>ATP + H2O = ADP + phosphate + H(+)</text>
        <dbReference type="Rhea" id="RHEA:13065"/>
        <dbReference type="ChEBI" id="CHEBI:15377"/>
        <dbReference type="ChEBI" id="CHEBI:15378"/>
        <dbReference type="ChEBI" id="CHEBI:30616"/>
        <dbReference type="ChEBI" id="CHEBI:43474"/>
        <dbReference type="ChEBI" id="CHEBI:456216"/>
        <dbReference type="EC" id="3.6.4.12"/>
    </reaction>
</comment>
<dbReference type="OMA" id="RHQQTDK"/>
<dbReference type="PRINTS" id="PR01657">
    <property type="entry name" value="MCMFAMILY"/>
</dbReference>
<keyword evidence="10 12" id="KW-0131">Cell cycle</keyword>
<protein>
    <recommendedName>
        <fullName evidence="12">DNA replication licensing factor MCM6</fullName>
        <ecNumber evidence="12">3.6.4.12</ecNumber>
    </recommendedName>
</protein>
<keyword evidence="5 12" id="KW-0378">Hydrolase</keyword>
<keyword evidence="3 12" id="KW-0235">DNA replication</keyword>
<dbReference type="GO" id="GO:0003697">
    <property type="term" value="F:single-stranded DNA binding"/>
    <property type="evidence" value="ECO:0007669"/>
    <property type="project" value="TreeGrafter"/>
</dbReference>
<dbReference type="InterPro" id="IPR027925">
    <property type="entry name" value="MCM_N"/>
</dbReference>
<dbReference type="InterPro" id="IPR033762">
    <property type="entry name" value="MCM_OB"/>
</dbReference>
<keyword evidence="15" id="KW-1185">Reference proteome</keyword>
<dbReference type="CDD" id="cd17757">
    <property type="entry name" value="MCM6"/>
    <property type="match status" value="1"/>
</dbReference>
<organism evidence="15">
    <name type="scientific">Aureococcus anophagefferens</name>
    <name type="common">Harmful bloom alga</name>
    <dbReference type="NCBI Taxonomy" id="44056"/>
    <lineage>
        <taxon>Eukaryota</taxon>
        <taxon>Sar</taxon>
        <taxon>Stramenopiles</taxon>
        <taxon>Ochrophyta</taxon>
        <taxon>Pelagophyceae</taxon>
        <taxon>Pelagomonadales</taxon>
        <taxon>Pelagomonadaceae</taxon>
        <taxon>Aureococcus</taxon>
    </lineage>
</organism>
<keyword evidence="8 11" id="KW-0238">DNA-binding</keyword>
<dbReference type="PROSITE" id="PS00847">
    <property type="entry name" value="MCM_1"/>
    <property type="match status" value="1"/>
</dbReference>
<dbReference type="GO" id="GO:0006270">
    <property type="term" value="P:DNA replication initiation"/>
    <property type="evidence" value="ECO:0007669"/>
    <property type="project" value="UniProtKB-UniRule"/>
</dbReference>
<dbReference type="PRINTS" id="PR01662">
    <property type="entry name" value="MCMPROTEIN6"/>
</dbReference>
<dbReference type="AlphaFoldDB" id="F0Y5X1"/>
<evidence type="ECO:0000256" key="1">
    <source>
        <dbReference type="ARBA" id="ARBA00004123"/>
    </source>
</evidence>
<dbReference type="Gene3D" id="3.40.50.300">
    <property type="entry name" value="P-loop containing nucleotide triphosphate hydrolases"/>
    <property type="match status" value="1"/>
</dbReference>
<dbReference type="Gene3D" id="2.40.50.140">
    <property type="entry name" value="Nucleic acid-binding proteins"/>
    <property type="match status" value="1"/>
</dbReference>
<dbReference type="FunCoup" id="F0Y5X1">
    <property type="interactions" value="421"/>
</dbReference>
<evidence type="ECO:0000256" key="8">
    <source>
        <dbReference type="ARBA" id="ARBA00023125"/>
    </source>
</evidence>
<dbReference type="KEGG" id="aaf:AURANDRAFT_24050"/>
<dbReference type="InParanoid" id="F0Y5X1"/>
<dbReference type="GO" id="GO:1902969">
    <property type="term" value="P:mitotic DNA replication"/>
    <property type="evidence" value="ECO:0007669"/>
    <property type="project" value="TreeGrafter"/>
</dbReference>
<keyword evidence="9" id="KW-0539">Nucleus</keyword>
<feature type="non-terminal residue" evidence="14">
    <location>
        <position position="705"/>
    </location>
</feature>
<dbReference type="Gene3D" id="2.20.28.10">
    <property type="match status" value="1"/>
</dbReference>
<accession>F0Y5X1</accession>
<dbReference type="EC" id="3.6.4.12" evidence="12"/>
<dbReference type="GO" id="GO:1990518">
    <property type="term" value="F:single-stranded 3'-5' DNA helicase activity"/>
    <property type="evidence" value="ECO:0007669"/>
    <property type="project" value="TreeGrafter"/>
</dbReference>
<evidence type="ECO:0000256" key="10">
    <source>
        <dbReference type="ARBA" id="ARBA00023306"/>
    </source>
</evidence>
<keyword evidence="7 11" id="KW-0067">ATP-binding</keyword>
<sequence length="705" mass="77157">MAEVTEQETNNQVVERFCRFLLDFSPGASPEDADDDGGGCGGGKRPYASQLEGMVAAEEGATVRVDFAELEQHDSELALAIESEFYRFEVCARAGAKRAYREVYERSVGAARDGPAGGDPLDAKNLFVCFRNLHRDAAKLRDLRSDKVGSLVRCRGVVTRTSDVRPELLAGSFLCLKCGLQADDVEQQLRYTTPTICRNPQCNNASAAAWQLQMERSRFADWQRVRLQEAPDEIPAGSLPRSMDVLVRDEMVEQVKAGDKIVATGCLAVMPDTGGLARAGEATVSSRTGQDGMAQGVTGTKQAGSREMTYRLLFMGSSIERSDDVGGDAALREDEEDEALRALETAGGVTDDPDRIMTPRDARDQVVARRMRQHPRVYDALAESVAPAVYGHKDIKHGVLLQLVGGVHKRTHEGIKLRGDVNVCIVGDPSTAKSQFLKYVHSFLSRSVYTSGKAASAAGLTASIARDGETGEFCVEAGALMLADNGVCCIDEFDKMDSADQVAIHEAMEQQTISITKAGIQANLNARTSILAAANPKHGRYDKSKTLKANVDMTAPIMSRFDLFFIVVDDCDELTDRAVATHIVDVHRGERKALDAPFTLDELRAYVRVAKKLTPEIGDAAHTTLVKCYRQLRQNDCVGRNKTAYRVTVRQLESLVRLSEAHARIRMSDTVEPDDVREAFRLLKKSIISVESEAVVLDDLDDDDD</sequence>
<dbReference type="InterPro" id="IPR041562">
    <property type="entry name" value="MCM_lid"/>
</dbReference>
<dbReference type="Proteomes" id="UP000002729">
    <property type="component" value="Unassembled WGS sequence"/>
</dbReference>
<proteinExistence type="inferred from homology"/>
<dbReference type="RefSeq" id="XP_009035764.1">
    <property type="nucleotide sequence ID" value="XM_009037516.1"/>
</dbReference>
<dbReference type="EMBL" id="GL833125">
    <property type="protein sequence ID" value="EGB09720.1"/>
    <property type="molecule type" value="Genomic_DNA"/>
</dbReference>
<evidence type="ECO:0000313" key="14">
    <source>
        <dbReference type="EMBL" id="EGB09720.1"/>
    </source>
</evidence>
<name>F0Y5X1_AURAN</name>
<keyword evidence="6 12" id="KW-0347">Helicase</keyword>
<dbReference type="FunFam" id="3.40.50.300:FF:000115">
    <property type="entry name" value="DNA helicase"/>
    <property type="match status" value="1"/>
</dbReference>
<dbReference type="Pfam" id="PF17207">
    <property type="entry name" value="MCM_OB"/>
    <property type="match status" value="1"/>
</dbReference>
<evidence type="ECO:0000256" key="6">
    <source>
        <dbReference type="ARBA" id="ARBA00022806"/>
    </source>
</evidence>
<dbReference type="GO" id="GO:0000727">
    <property type="term" value="P:double-strand break repair via break-induced replication"/>
    <property type="evidence" value="ECO:0007669"/>
    <property type="project" value="TreeGrafter"/>
</dbReference>
<dbReference type="GO" id="GO:0005524">
    <property type="term" value="F:ATP binding"/>
    <property type="evidence" value="ECO:0007669"/>
    <property type="project" value="UniProtKB-UniRule"/>
</dbReference>